<dbReference type="PRINTS" id="PR00421">
    <property type="entry name" value="THIOREDOXIN"/>
</dbReference>
<protein>
    <recommendedName>
        <fullName evidence="7">Thioredoxin</fullName>
    </recommendedName>
</protein>
<dbReference type="GO" id="GO:0005829">
    <property type="term" value="C:cytosol"/>
    <property type="evidence" value="ECO:0007669"/>
    <property type="project" value="TreeGrafter"/>
</dbReference>
<dbReference type="AlphaFoldDB" id="A0A7X4H8M7"/>
<dbReference type="GO" id="GO:0015035">
    <property type="term" value="F:protein-disulfide reductase activity"/>
    <property type="evidence" value="ECO:0007669"/>
    <property type="project" value="UniProtKB-UniRule"/>
</dbReference>
<keyword evidence="2" id="KW-0813">Transport</keyword>
<evidence type="ECO:0000256" key="7">
    <source>
        <dbReference type="NCBIfam" id="TIGR01068"/>
    </source>
</evidence>
<dbReference type="PROSITE" id="PS00194">
    <property type="entry name" value="THIOREDOXIN_1"/>
    <property type="match status" value="1"/>
</dbReference>
<sequence>MNTATDNNATRTDSLHIVCPHCDAVNRVPATRLGQDPTCGKCQRDLFTGKPVDLSSARFLKQIERSELPVLVDFWAPWCGPCLSMAPFYEQAAQRLEPDFRVVKVNTEEAQDLAARYAIRSIPTLALFKGGREVARQPGAMDANSIVAWAQQNNRR</sequence>
<evidence type="ECO:0000256" key="5">
    <source>
        <dbReference type="ARBA" id="ARBA00023157"/>
    </source>
</evidence>
<reference evidence="9 10" key="1">
    <citation type="submission" date="2019-12" db="EMBL/GenBank/DDBJ databases">
        <title>Novel species isolated from a subtropical stream in China.</title>
        <authorList>
            <person name="Lu H."/>
        </authorList>
    </citation>
    <scope>NUCLEOTIDE SEQUENCE [LARGE SCALE GENOMIC DNA]</scope>
    <source>
        <strain evidence="9 10">FT127W</strain>
    </source>
</reference>
<evidence type="ECO:0000256" key="6">
    <source>
        <dbReference type="ARBA" id="ARBA00023284"/>
    </source>
</evidence>
<dbReference type="PANTHER" id="PTHR45663:SF11">
    <property type="entry name" value="GEO12009P1"/>
    <property type="match status" value="1"/>
</dbReference>
<dbReference type="Gene3D" id="2.30.30.380">
    <property type="entry name" value="Zn-finger domain of Sec23/24"/>
    <property type="match status" value="1"/>
</dbReference>
<dbReference type="GO" id="GO:0045454">
    <property type="term" value="P:cell redox homeostasis"/>
    <property type="evidence" value="ECO:0007669"/>
    <property type="project" value="TreeGrafter"/>
</dbReference>
<organism evidence="9 10">
    <name type="scientific">Pseudoduganella aquatica</name>
    <dbReference type="NCBI Taxonomy" id="2660641"/>
    <lineage>
        <taxon>Bacteria</taxon>
        <taxon>Pseudomonadati</taxon>
        <taxon>Pseudomonadota</taxon>
        <taxon>Betaproteobacteria</taxon>
        <taxon>Burkholderiales</taxon>
        <taxon>Oxalobacteraceae</taxon>
        <taxon>Telluria group</taxon>
        <taxon>Pseudoduganella</taxon>
    </lineage>
</organism>
<comment type="caution">
    <text evidence="9">The sequence shown here is derived from an EMBL/GenBank/DDBJ whole genome shotgun (WGS) entry which is preliminary data.</text>
</comment>
<dbReference type="NCBIfam" id="NF008229">
    <property type="entry name" value="PRK10996.1"/>
    <property type="match status" value="1"/>
</dbReference>
<dbReference type="Pfam" id="PF00085">
    <property type="entry name" value="Thioredoxin"/>
    <property type="match status" value="1"/>
</dbReference>
<dbReference type="Gene3D" id="3.40.30.10">
    <property type="entry name" value="Glutaredoxin"/>
    <property type="match status" value="1"/>
</dbReference>
<dbReference type="NCBIfam" id="TIGR01068">
    <property type="entry name" value="thioredoxin"/>
    <property type="match status" value="1"/>
</dbReference>
<feature type="domain" description="Thioredoxin" evidence="8">
    <location>
        <begin position="22"/>
        <end position="155"/>
    </location>
</feature>
<keyword evidence="5" id="KW-1015">Disulfide bond</keyword>
<keyword evidence="3" id="KW-0479">Metal-binding</keyword>
<gene>
    <name evidence="9" type="primary">trxC</name>
    <name evidence="9" type="ORF">GTP77_02955</name>
</gene>
<dbReference type="PANTHER" id="PTHR45663">
    <property type="entry name" value="GEO12009P1"/>
    <property type="match status" value="1"/>
</dbReference>
<dbReference type="PROSITE" id="PS51352">
    <property type="entry name" value="THIOREDOXIN_2"/>
    <property type="match status" value="1"/>
</dbReference>
<dbReference type="InterPro" id="IPR013766">
    <property type="entry name" value="Thioredoxin_domain"/>
</dbReference>
<dbReference type="InterPro" id="IPR005746">
    <property type="entry name" value="Thioredoxin"/>
</dbReference>
<evidence type="ECO:0000256" key="4">
    <source>
        <dbReference type="ARBA" id="ARBA00022982"/>
    </source>
</evidence>
<dbReference type="RefSeq" id="WP_161070666.1">
    <property type="nucleotide sequence ID" value="NZ_CP086370.1"/>
</dbReference>
<keyword evidence="4" id="KW-0249">Electron transport</keyword>
<dbReference type="FunFam" id="3.40.30.10:FF:000001">
    <property type="entry name" value="Thioredoxin"/>
    <property type="match status" value="1"/>
</dbReference>
<name>A0A7X4H8M7_9BURK</name>
<accession>A0A7X4H8M7</accession>
<evidence type="ECO:0000313" key="10">
    <source>
        <dbReference type="Proteomes" id="UP000450676"/>
    </source>
</evidence>
<evidence type="ECO:0000313" key="9">
    <source>
        <dbReference type="EMBL" id="MYN06289.1"/>
    </source>
</evidence>
<dbReference type="GO" id="GO:0046872">
    <property type="term" value="F:metal ion binding"/>
    <property type="evidence" value="ECO:0007669"/>
    <property type="project" value="UniProtKB-KW"/>
</dbReference>
<keyword evidence="10" id="KW-1185">Reference proteome</keyword>
<dbReference type="InterPro" id="IPR049299">
    <property type="entry name" value="Thio2_N"/>
</dbReference>
<dbReference type="Pfam" id="PF21352">
    <property type="entry name" value="Zn_ribbon_Thio2"/>
    <property type="match status" value="1"/>
</dbReference>
<keyword evidence="6" id="KW-0676">Redox-active center</keyword>
<dbReference type="SUPFAM" id="SSF52833">
    <property type="entry name" value="Thioredoxin-like"/>
    <property type="match status" value="1"/>
</dbReference>
<evidence type="ECO:0000256" key="2">
    <source>
        <dbReference type="ARBA" id="ARBA00022448"/>
    </source>
</evidence>
<proteinExistence type="inferred from homology"/>
<evidence type="ECO:0000256" key="3">
    <source>
        <dbReference type="ARBA" id="ARBA00022723"/>
    </source>
</evidence>
<dbReference type="InterPro" id="IPR036249">
    <property type="entry name" value="Thioredoxin-like_sf"/>
</dbReference>
<dbReference type="CDD" id="cd02947">
    <property type="entry name" value="TRX_family"/>
    <property type="match status" value="1"/>
</dbReference>
<evidence type="ECO:0000259" key="8">
    <source>
        <dbReference type="PROSITE" id="PS51352"/>
    </source>
</evidence>
<dbReference type="EMBL" id="WWCU01000002">
    <property type="protein sequence ID" value="MYN06289.1"/>
    <property type="molecule type" value="Genomic_DNA"/>
</dbReference>
<evidence type="ECO:0000256" key="1">
    <source>
        <dbReference type="ARBA" id="ARBA00008987"/>
    </source>
</evidence>
<dbReference type="Proteomes" id="UP000450676">
    <property type="component" value="Unassembled WGS sequence"/>
</dbReference>
<comment type="similarity">
    <text evidence="1">Belongs to the thioredoxin family.</text>
</comment>
<dbReference type="InterPro" id="IPR017937">
    <property type="entry name" value="Thioredoxin_CS"/>
</dbReference>